<comment type="subcellular location">
    <subcellularLocation>
        <location evidence="1">Cytoplasm</location>
    </subcellularLocation>
</comment>
<organism evidence="5">
    <name type="scientific">Menopon gallinae</name>
    <name type="common">poultry shaft louse</name>
    <dbReference type="NCBI Taxonomy" id="328185"/>
    <lineage>
        <taxon>Eukaryota</taxon>
        <taxon>Metazoa</taxon>
        <taxon>Ecdysozoa</taxon>
        <taxon>Arthropoda</taxon>
        <taxon>Hexapoda</taxon>
        <taxon>Insecta</taxon>
        <taxon>Pterygota</taxon>
        <taxon>Neoptera</taxon>
        <taxon>Paraneoptera</taxon>
        <taxon>Psocodea</taxon>
        <taxon>Troctomorpha</taxon>
        <taxon>Phthiraptera</taxon>
        <taxon>Amblycera</taxon>
        <taxon>Menoponidae</taxon>
        <taxon>Menopon</taxon>
    </lineage>
</organism>
<evidence type="ECO:0000256" key="2">
    <source>
        <dbReference type="ARBA" id="ARBA00022490"/>
    </source>
</evidence>
<dbReference type="PANTHER" id="PTHR23254:SF15">
    <property type="entry name" value="POLYADENYLATE-BINDING PROTEIN-INTERACTING PROTEIN 1"/>
    <property type="match status" value="1"/>
</dbReference>
<keyword evidence="3" id="KW-0810">Translation regulation</keyword>
<proteinExistence type="predicted"/>
<dbReference type="SUPFAM" id="SSF48371">
    <property type="entry name" value="ARM repeat"/>
    <property type="match status" value="1"/>
</dbReference>
<dbReference type="GO" id="GO:0006446">
    <property type="term" value="P:regulation of translational initiation"/>
    <property type="evidence" value="ECO:0007669"/>
    <property type="project" value="TreeGrafter"/>
</dbReference>
<dbReference type="GO" id="GO:0003723">
    <property type="term" value="F:RNA binding"/>
    <property type="evidence" value="ECO:0007669"/>
    <property type="project" value="InterPro"/>
</dbReference>
<gene>
    <name evidence="5" type="ORF">PYX00_004332</name>
</gene>
<dbReference type="Gene3D" id="1.25.40.180">
    <property type="match status" value="1"/>
</dbReference>
<comment type="caution">
    <text evidence="5">The sequence shown here is derived from an EMBL/GenBank/DDBJ whole genome shotgun (WGS) entry which is preliminary data.</text>
</comment>
<keyword evidence="2" id="KW-0963">Cytoplasm</keyword>
<dbReference type="InterPro" id="IPR003890">
    <property type="entry name" value="MIF4G-like_typ-3"/>
</dbReference>
<dbReference type="EMBL" id="JARGDH010000002">
    <property type="protein sequence ID" value="KAL0276858.1"/>
    <property type="molecule type" value="Genomic_DNA"/>
</dbReference>
<evidence type="ECO:0000259" key="4">
    <source>
        <dbReference type="Pfam" id="PF02854"/>
    </source>
</evidence>
<dbReference type="AlphaFoldDB" id="A0AAW2I571"/>
<dbReference type="InterPro" id="IPR016024">
    <property type="entry name" value="ARM-type_fold"/>
</dbReference>
<dbReference type="GO" id="GO:0005737">
    <property type="term" value="C:cytoplasm"/>
    <property type="evidence" value="ECO:0007669"/>
    <property type="project" value="UniProtKB-SubCell"/>
</dbReference>
<dbReference type="PANTHER" id="PTHR23254">
    <property type="entry name" value="EIF4G DOMAIN PROTEIN"/>
    <property type="match status" value="1"/>
</dbReference>
<sequence length="175" mass="19769">MSNPLPNDPGYINRICGFGLILAELFLQIQIEEKCIVVLGEGLLNILQIILNSESEKSIKCVCQVLKLTGVKLEEISESSSKKLDELFSGLRLIMVYPDLDPNLRFIIQNVIEMRDSRWGQNRTEQSSCDAAPVNTDGYDEPVFFGPDGKVITEEETSFLHDNIPLSEDIEDYVW</sequence>
<dbReference type="GO" id="GO:0008494">
    <property type="term" value="F:translation activator activity"/>
    <property type="evidence" value="ECO:0007669"/>
    <property type="project" value="TreeGrafter"/>
</dbReference>
<protein>
    <recommendedName>
        <fullName evidence="4">MIF4G domain-containing protein</fullName>
    </recommendedName>
</protein>
<evidence type="ECO:0000313" key="5">
    <source>
        <dbReference type="EMBL" id="KAL0276858.1"/>
    </source>
</evidence>
<name>A0AAW2I571_9NEOP</name>
<dbReference type="InterPro" id="IPR051367">
    <property type="entry name" value="mRNA_TranslReg/HistoneTransl"/>
</dbReference>
<accession>A0AAW2I571</accession>
<evidence type="ECO:0000256" key="3">
    <source>
        <dbReference type="ARBA" id="ARBA00022845"/>
    </source>
</evidence>
<evidence type="ECO:0000256" key="1">
    <source>
        <dbReference type="ARBA" id="ARBA00004496"/>
    </source>
</evidence>
<reference evidence="5" key="1">
    <citation type="journal article" date="2024" name="Gigascience">
        <title>Chromosome-level genome of the poultry shaft louse Menopon gallinae provides insight into the host-switching and adaptive evolution of parasitic lice.</title>
        <authorList>
            <person name="Xu Y."/>
            <person name="Ma L."/>
            <person name="Liu S."/>
            <person name="Liang Y."/>
            <person name="Liu Q."/>
            <person name="He Z."/>
            <person name="Tian L."/>
            <person name="Duan Y."/>
            <person name="Cai W."/>
            <person name="Li H."/>
            <person name="Song F."/>
        </authorList>
    </citation>
    <scope>NUCLEOTIDE SEQUENCE</scope>
    <source>
        <strain evidence="5">Cailab_2023a</strain>
    </source>
</reference>
<feature type="domain" description="MIF4G" evidence="4">
    <location>
        <begin position="8"/>
        <end position="116"/>
    </location>
</feature>
<dbReference type="Pfam" id="PF02854">
    <property type="entry name" value="MIF4G"/>
    <property type="match status" value="1"/>
</dbReference>